<reference evidence="1 2" key="1">
    <citation type="submission" date="2019-08" db="EMBL/GenBank/DDBJ databases">
        <authorList>
            <person name="Lei W."/>
        </authorList>
    </citation>
    <scope>NUCLEOTIDE SEQUENCE [LARGE SCALE GENOMIC DNA]</scope>
    <source>
        <strain evidence="1 2">CCUG 66496</strain>
    </source>
</reference>
<evidence type="ECO:0000313" key="1">
    <source>
        <dbReference type="EMBL" id="TWS99205.1"/>
    </source>
</evidence>
<dbReference type="SUPFAM" id="SSF55729">
    <property type="entry name" value="Acyl-CoA N-acyltransferases (Nat)"/>
    <property type="match status" value="1"/>
</dbReference>
<gene>
    <name evidence="1" type="ORF">FRX57_03130</name>
</gene>
<accession>A0A5C5SGY8</accession>
<dbReference type="InterPro" id="IPR016181">
    <property type="entry name" value="Acyl_CoA_acyltransferase"/>
</dbReference>
<protein>
    <submittedName>
        <fullName evidence="1">GNAT family N-acetyltransferase</fullName>
    </submittedName>
</protein>
<dbReference type="GO" id="GO:0016740">
    <property type="term" value="F:transferase activity"/>
    <property type="evidence" value="ECO:0007669"/>
    <property type="project" value="UniProtKB-KW"/>
</dbReference>
<dbReference type="EMBL" id="VOHL01000001">
    <property type="protein sequence ID" value="TWS99205.1"/>
    <property type="molecule type" value="Genomic_DNA"/>
</dbReference>
<organism evidence="1 2">
    <name type="scientific">Streptococcus cuniculipharyngis</name>
    <dbReference type="NCBI Taxonomy" id="1562651"/>
    <lineage>
        <taxon>Bacteria</taxon>
        <taxon>Bacillati</taxon>
        <taxon>Bacillota</taxon>
        <taxon>Bacilli</taxon>
        <taxon>Lactobacillales</taxon>
        <taxon>Streptococcaceae</taxon>
        <taxon>Streptococcus</taxon>
    </lineage>
</organism>
<dbReference type="Proteomes" id="UP000317430">
    <property type="component" value="Unassembled WGS sequence"/>
</dbReference>
<keyword evidence="1" id="KW-0808">Transferase</keyword>
<dbReference type="OrthoDB" id="9796381at2"/>
<dbReference type="RefSeq" id="WP_146566535.1">
    <property type="nucleotide sequence ID" value="NZ_VOHL01000001.1"/>
</dbReference>
<dbReference type="Gene3D" id="3.40.630.30">
    <property type="match status" value="1"/>
</dbReference>
<dbReference type="AlphaFoldDB" id="A0A5C5SGY8"/>
<evidence type="ECO:0000313" key="2">
    <source>
        <dbReference type="Proteomes" id="UP000317430"/>
    </source>
</evidence>
<name>A0A5C5SGY8_9STRE</name>
<keyword evidence="2" id="KW-1185">Reference proteome</keyword>
<sequence length="163" mass="18418">MKIRPAIMADFDQIMTIYAQARQLMIATGNPNQWAKNNWPPADLVKQDILSGKSYVCETEQIVGVFYYDFGKDIEPSYATIDKGAWQDDTPYGVIHRLASNGKTKGVGQACIQWALAQNPHLRIDTHLDNLPMQKLLAKLNFQQCGLIYVPQDSDPRLAYEKS</sequence>
<proteinExistence type="predicted"/>
<comment type="caution">
    <text evidence="1">The sequence shown here is derived from an EMBL/GenBank/DDBJ whole genome shotgun (WGS) entry which is preliminary data.</text>
</comment>